<dbReference type="PROSITE" id="PS50055">
    <property type="entry name" value="TYR_PHOSPHATASE_PTP"/>
    <property type="match status" value="1"/>
</dbReference>
<dbReference type="InterPro" id="IPR003595">
    <property type="entry name" value="Tyr_Pase_cat"/>
</dbReference>
<evidence type="ECO:0000256" key="6">
    <source>
        <dbReference type="ARBA" id="ARBA00022912"/>
    </source>
</evidence>
<dbReference type="AlphaFoldDB" id="A0A4S2LJ70"/>
<feature type="domain" description="Tyrosine specific protein phosphatases" evidence="11">
    <location>
        <begin position="211"/>
        <end position="287"/>
    </location>
</feature>
<keyword evidence="13" id="KW-1185">Reference proteome</keyword>
<dbReference type="OrthoDB" id="9450131at2759"/>
<dbReference type="SMART" id="SM00404">
    <property type="entry name" value="PTPc_motif"/>
    <property type="match status" value="1"/>
</dbReference>
<keyword evidence="9" id="KW-0812">Transmembrane</keyword>
<feature type="region of interest" description="Disordered" evidence="8">
    <location>
        <begin position="507"/>
        <end position="546"/>
    </location>
</feature>
<keyword evidence="9" id="KW-1133">Transmembrane helix</keyword>
<dbReference type="EMBL" id="SJOL01007106">
    <property type="protein sequence ID" value="TGZ63642.1"/>
    <property type="molecule type" value="Genomic_DNA"/>
</dbReference>
<keyword evidence="6" id="KW-0904">Protein phosphatase</keyword>
<dbReference type="PANTHER" id="PTHR46047:SF3">
    <property type="entry name" value="TYROSINE-PROTEIN PHOSPHATASE NON-RECEPTOR TYPE 61F"/>
    <property type="match status" value="1"/>
</dbReference>
<comment type="subcellular location">
    <subcellularLocation>
        <location evidence="1">Endomembrane system</location>
    </subcellularLocation>
</comment>
<feature type="region of interest" description="Disordered" evidence="8">
    <location>
        <begin position="373"/>
        <end position="397"/>
    </location>
</feature>
<comment type="similarity">
    <text evidence="2">Belongs to the protein-tyrosine phosphatase family. Non-receptor class 1 subfamily.</text>
</comment>
<dbReference type="GO" id="GO:0005634">
    <property type="term" value="C:nucleus"/>
    <property type="evidence" value="ECO:0007669"/>
    <property type="project" value="TreeGrafter"/>
</dbReference>
<sequence>MPNPELEGLYVTCDTKEDFDHFDSRNLWTVIYERLKNQAALLSGHASCDAARELQNRWKNRYRDISPYDDTRVLLDSSYDGDYINASYVCVDEAPTKKYILTQGPMQQTVSHFWLMIWERRSPAIIMLNRIFEKGIMRCYPYFPQEGGPSCLNFTDVNLRVRLEGEITTQLFTKRVLQLIHVETGERHQLIHMHYTSWPDFGVPNSPSGMLNFLWAVRATDALSDAEHPAVVHCSAGVGRSGTFVLIDLALHLVETRGTMKGLDLSQLFVKLRRCRMGVIQTADQLRFCYSAVIQGSEALLRTPTDEIPYIKFEPQPDENDQSAGSSDSDDVWDGLEDGENGSSSEEGFDQVEDAEDLVQDVEEVCEESPLREAVLLERTPLGAPDSTTTPEFYNRHTVSPRTNHAWLYTSPEHGTLRNNTPVRVGPREPSLSFGVWNDRLSPIVGSDRYSDHLGIGGRFRRPELIDHSNNALPDITMDDEPEVPVRHVIPESPVAAYPQIASVSYSSPSLSTGSTTSNDVSSKPDGDGSSKLRGTENQVTEPPETDVQMQDVEVDPLTSEYLATAYALQRRRDVRRQRQVRVQEQMEQVQLLMRESNLERKRWIPVNISRRLRRFFAESGIVQSTQGAALSSAAVLLLAVGFALAGYHYYFGAI</sequence>
<dbReference type="SUPFAM" id="SSF52799">
    <property type="entry name" value="(Phosphotyrosine protein) phosphatases II"/>
    <property type="match status" value="1"/>
</dbReference>
<dbReference type="STRING" id="147828.A0A4S2LJ70"/>
<dbReference type="InterPro" id="IPR051985">
    <property type="entry name" value="NR_tyrosine_phosphatase"/>
</dbReference>
<dbReference type="InterPro" id="IPR029021">
    <property type="entry name" value="Prot-tyrosine_phosphatase-like"/>
</dbReference>
<evidence type="ECO:0000256" key="5">
    <source>
        <dbReference type="ARBA" id="ARBA00022801"/>
    </source>
</evidence>
<name>A0A4S2LJ70_OPIFE</name>
<evidence type="ECO:0000256" key="4">
    <source>
        <dbReference type="ARBA" id="ARBA00022553"/>
    </source>
</evidence>
<reference evidence="12 13" key="1">
    <citation type="journal article" date="2019" name="BMC Genomics">
        <title>New insights from Opisthorchis felineus genome: update on genomics of the epidemiologically important liver flukes.</title>
        <authorList>
            <person name="Ershov N.I."/>
            <person name="Mordvinov V.A."/>
            <person name="Prokhortchouk E.B."/>
            <person name="Pakharukova M.Y."/>
            <person name="Gunbin K.V."/>
            <person name="Ustyantsev K."/>
            <person name="Genaev M.A."/>
            <person name="Blinov A.G."/>
            <person name="Mazur A."/>
            <person name="Boulygina E."/>
            <person name="Tsygankova S."/>
            <person name="Khrameeva E."/>
            <person name="Chekanov N."/>
            <person name="Fan G."/>
            <person name="Xiao A."/>
            <person name="Zhang H."/>
            <person name="Xu X."/>
            <person name="Yang H."/>
            <person name="Solovyev V."/>
            <person name="Lee S.M."/>
            <person name="Liu X."/>
            <person name="Afonnikov D.A."/>
            <person name="Skryabin K.G."/>
        </authorList>
    </citation>
    <scope>NUCLEOTIDE SEQUENCE [LARGE SCALE GENOMIC DNA]</scope>
    <source>
        <strain evidence="12">AK-0245</strain>
        <tissue evidence="12">Whole organism</tissue>
    </source>
</reference>
<dbReference type="Pfam" id="PF00102">
    <property type="entry name" value="Y_phosphatase"/>
    <property type="match status" value="1"/>
</dbReference>
<feature type="compositionally biased region" description="Basic and acidic residues" evidence="8">
    <location>
        <begin position="523"/>
        <end position="535"/>
    </location>
</feature>
<evidence type="ECO:0000256" key="7">
    <source>
        <dbReference type="ARBA" id="ARBA00023136"/>
    </source>
</evidence>
<dbReference type="InterPro" id="IPR000387">
    <property type="entry name" value="Tyr_Pase_dom"/>
</dbReference>
<feature type="region of interest" description="Disordered" evidence="8">
    <location>
        <begin position="311"/>
        <end position="349"/>
    </location>
</feature>
<comment type="caution">
    <text evidence="12">The sequence shown here is derived from an EMBL/GenBank/DDBJ whole genome shotgun (WGS) entry which is preliminary data.</text>
</comment>
<evidence type="ECO:0000259" key="10">
    <source>
        <dbReference type="PROSITE" id="PS50055"/>
    </source>
</evidence>
<organism evidence="12 13">
    <name type="scientific">Opisthorchis felineus</name>
    <dbReference type="NCBI Taxonomy" id="147828"/>
    <lineage>
        <taxon>Eukaryota</taxon>
        <taxon>Metazoa</taxon>
        <taxon>Spiralia</taxon>
        <taxon>Lophotrochozoa</taxon>
        <taxon>Platyhelminthes</taxon>
        <taxon>Trematoda</taxon>
        <taxon>Digenea</taxon>
        <taxon>Opisthorchiida</taxon>
        <taxon>Opisthorchiata</taxon>
        <taxon>Opisthorchiidae</taxon>
        <taxon>Opisthorchis</taxon>
    </lineage>
</organism>
<evidence type="ECO:0000259" key="11">
    <source>
        <dbReference type="PROSITE" id="PS50056"/>
    </source>
</evidence>
<evidence type="ECO:0000256" key="2">
    <source>
        <dbReference type="ARBA" id="ARBA00009701"/>
    </source>
</evidence>
<dbReference type="SMART" id="SM00194">
    <property type="entry name" value="PTPc"/>
    <property type="match status" value="1"/>
</dbReference>
<dbReference type="EMBL" id="SJOL01007106">
    <property type="protein sequence ID" value="TGZ63641.1"/>
    <property type="molecule type" value="Genomic_DNA"/>
</dbReference>
<accession>A0A4S2LJ70</accession>
<dbReference type="EC" id="3.1.3.48" evidence="3"/>
<dbReference type="GO" id="GO:0070373">
    <property type="term" value="P:negative regulation of ERK1 and ERK2 cascade"/>
    <property type="evidence" value="ECO:0007669"/>
    <property type="project" value="TreeGrafter"/>
</dbReference>
<evidence type="ECO:0000313" key="13">
    <source>
        <dbReference type="Proteomes" id="UP000308267"/>
    </source>
</evidence>
<evidence type="ECO:0000256" key="1">
    <source>
        <dbReference type="ARBA" id="ARBA00004308"/>
    </source>
</evidence>
<keyword evidence="4" id="KW-0597">Phosphoprotein</keyword>
<evidence type="ECO:0000256" key="9">
    <source>
        <dbReference type="SAM" id="Phobius"/>
    </source>
</evidence>
<keyword evidence="7 9" id="KW-0472">Membrane</keyword>
<dbReference type="Gene3D" id="3.90.190.10">
    <property type="entry name" value="Protein tyrosine phosphatase superfamily"/>
    <property type="match status" value="1"/>
</dbReference>
<evidence type="ECO:0000256" key="3">
    <source>
        <dbReference type="ARBA" id="ARBA00013064"/>
    </source>
</evidence>
<dbReference type="Proteomes" id="UP000308267">
    <property type="component" value="Unassembled WGS sequence"/>
</dbReference>
<gene>
    <name evidence="12" type="ORF">CRM22_006791</name>
</gene>
<protein>
    <recommendedName>
        <fullName evidence="3">protein-tyrosine-phosphatase</fullName>
        <ecNumber evidence="3">3.1.3.48</ecNumber>
    </recommendedName>
</protein>
<proteinExistence type="inferred from homology"/>
<dbReference type="InterPro" id="IPR016130">
    <property type="entry name" value="Tyr_Pase_AS"/>
</dbReference>
<dbReference type="InterPro" id="IPR000242">
    <property type="entry name" value="PTP_cat"/>
</dbReference>
<dbReference type="GO" id="GO:0004726">
    <property type="term" value="F:non-membrane spanning protein tyrosine phosphatase activity"/>
    <property type="evidence" value="ECO:0007669"/>
    <property type="project" value="TreeGrafter"/>
</dbReference>
<dbReference type="GO" id="GO:0012505">
    <property type="term" value="C:endomembrane system"/>
    <property type="evidence" value="ECO:0007669"/>
    <property type="project" value="UniProtKB-SubCell"/>
</dbReference>
<feature type="domain" description="Tyrosine-protein phosphatase" evidence="10">
    <location>
        <begin position="32"/>
        <end position="296"/>
    </location>
</feature>
<dbReference type="PRINTS" id="PR00700">
    <property type="entry name" value="PRTYPHPHTASE"/>
</dbReference>
<evidence type="ECO:0000313" key="12">
    <source>
        <dbReference type="EMBL" id="TGZ63642.1"/>
    </source>
</evidence>
<dbReference type="GO" id="GO:0046426">
    <property type="term" value="P:negative regulation of receptor signaling pathway via JAK-STAT"/>
    <property type="evidence" value="ECO:0007669"/>
    <property type="project" value="TreeGrafter"/>
</dbReference>
<feature type="transmembrane region" description="Helical" evidence="9">
    <location>
        <begin position="629"/>
        <end position="651"/>
    </location>
</feature>
<dbReference type="PROSITE" id="PS50056">
    <property type="entry name" value="TYR_PHOSPHATASE_2"/>
    <property type="match status" value="1"/>
</dbReference>
<feature type="compositionally biased region" description="Acidic residues" evidence="8">
    <location>
        <begin position="328"/>
        <end position="340"/>
    </location>
</feature>
<evidence type="ECO:0000256" key="8">
    <source>
        <dbReference type="SAM" id="MobiDB-lite"/>
    </source>
</evidence>
<keyword evidence="5" id="KW-0378">Hydrolase</keyword>
<dbReference type="PANTHER" id="PTHR46047">
    <property type="entry name" value="TYROSINE-PROTEIN PHOSPHATASE NON-RECEPTOR TYPE 61F"/>
    <property type="match status" value="1"/>
</dbReference>
<feature type="compositionally biased region" description="Polar residues" evidence="8">
    <location>
        <begin position="386"/>
        <end position="397"/>
    </location>
</feature>
<dbReference type="GO" id="GO:0005737">
    <property type="term" value="C:cytoplasm"/>
    <property type="evidence" value="ECO:0007669"/>
    <property type="project" value="TreeGrafter"/>
</dbReference>
<dbReference type="PROSITE" id="PS00383">
    <property type="entry name" value="TYR_PHOSPHATASE_1"/>
    <property type="match status" value="1"/>
</dbReference>
<dbReference type="GO" id="GO:0019901">
    <property type="term" value="F:protein kinase binding"/>
    <property type="evidence" value="ECO:0007669"/>
    <property type="project" value="TreeGrafter"/>
</dbReference>
<feature type="compositionally biased region" description="Low complexity" evidence="8">
    <location>
        <begin position="507"/>
        <end position="518"/>
    </location>
</feature>